<evidence type="ECO:0000313" key="2">
    <source>
        <dbReference type="Proteomes" id="UP001493487"/>
    </source>
</evidence>
<comment type="caution">
    <text evidence="1">The sequence shown here is derived from an EMBL/GenBank/DDBJ whole genome shotgun (WGS) entry which is preliminary data.</text>
</comment>
<sequence>MTWGCIHDPGKRIDIYKGAEHLLTYQYGEDKPKSYFHPVRLPGGHVLTLDSPYDHYWHHGLYFAWKLINGFNFWEENEPAADSGKMRTIDNITANAGENGVHLQQKLVWECGEDHTLLMEEERSIRISDWDAADRPAPACGYWIAMDTTFRNATAKVLRFDRTPPETFSWGGYAGMSFRPVRSMAAAAIANSEGGSTVEQAHGMKAKWCDFAGPLDGGKDIFGGICMYDHPGNLRFSSPFYVWNTPELQFLQSAFLFEEAFDLPPGELLRLRYGMLVHAGRLTAEALANGFEQYAEKIAAD</sequence>
<protein>
    <submittedName>
        <fullName evidence="1">PmoA family protein</fullName>
    </submittedName>
</protein>
<gene>
    <name evidence="1" type="ORF">QJS35_07890</name>
</gene>
<dbReference type="InterPro" id="IPR029475">
    <property type="entry name" value="DUF6807"/>
</dbReference>
<dbReference type="RefSeq" id="WP_232185020.1">
    <property type="nucleotide sequence ID" value="NZ_JAIOAP010000004.1"/>
</dbReference>
<name>A0ABV1KQI2_9BACL</name>
<accession>A0ABV1KQI2</accession>
<organism evidence="1 2">
    <name type="scientific">Cohnella silvisoli</name>
    <dbReference type="NCBI Taxonomy" id="2873699"/>
    <lineage>
        <taxon>Bacteria</taxon>
        <taxon>Bacillati</taxon>
        <taxon>Bacillota</taxon>
        <taxon>Bacilli</taxon>
        <taxon>Bacillales</taxon>
        <taxon>Paenibacillaceae</taxon>
        <taxon>Cohnella</taxon>
    </lineage>
</organism>
<reference evidence="1 2" key="1">
    <citation type="journal article" date="2023" name="Genome Announc.">
        <title>Pan-Genome Analyses of the Genus Cohnella and Proposal of the Novel Species Cohnella silvisoli sp. nov., Isolated from Forest Soil.</title>
        <authorList>
            <person name="Wang C."/>
            <person name="Mao L."/>
            <person name="Bao G."/>
            <person name="Zhu H."/>
        </authorList>
    </citation>
    <scope>NUCLEOTIDE SEQUENCE [LARGE SCALE GENOMIC DNA]</scope>
    <source>
        <strain evidence="1 2">NL03-T5-1</strain>
    </source>
</reference>
<evidence type="ECO:0000313" key="1">
    <source>
        <dbReference type="EMBL" id="MEQ4482316.1"/>
    </source>
</evidence>
<dbReference type="EMBL" id="JASKHM010000003">
    <property type="protein sequence ID" value="MEQ4482316.1"/>
    <property type="molecule type" value="Genomic_DNA"/>
</dbReference>
<proteinExistence type="predicted"/>
<dbReference type="Pfam" id="PF14100">
    <property type="entry name" value="DUF6807"/>
    <property type="match status" value="1"/>
</dbReference>
<dbReference type="Proteomes" id="UP001493487">
    <property type="component" value="Unassembled WGS sequence"/>
</dbReference>
<keyword evidence="2" id="KW-1185">Reference proteome</keyword>